<protein>
    <submittedName>
        <fullName evidence="1">Pantothenate synthetase</fullName>
    </submittedName>
</protein>
<reference evidence="1 2" key="1">
    <citation type="submission" date="2019-01" db="EMBL/GenBank/DDBJ databases">
        <title>Genomic analysis of febrile catheter-associated UTI E. coli isolates.</title>
        <authorList>
            <person name="Potter R."/>
            <person name="Zou Z."/>
            <person name="Henderson J."/>
            <person name="Dantas G."/>
        </authorList>
    </citation>
    <scope>NUCLEOTIDE SEQUENCE [LARGE SCALE GENOMIC DNA]</scope>
    <source>
        <strain evidence="1 2">29_CAASB</strain>
    </source>
</reference>
<name>A0A444R4I8_ECOLX</name>
<evidence type="ECO:0000313" key="1">
    <source>
        <dbReference type="EMBL" id="RXD01080.1"/>
    </source>
</evidence>
<dbReference type="Gene3D" id="6.20.50.60">
    <property type="match status" value="1"/>
</dbReference>
<proteinExistence type="predicted"/>
<organism evidence="1 2">
    <name type="scientific">Escherichia coli</name>
    <dbReference type="NCBI Taxonomy" id="562"/>
    <lineage>
        <taxon>Bacteria</taxon>
        <taxon>Pseudomonadati</taxon>
        <taxon>Pseudomonadota</taxon>
        <taxon>Gammaproteobacteria</taxon>
        <taxon>Enterobacterales</taxon>
        <taxon>Enterobacteriaceae</taxon>
        <taxon>Escherichia</taxon>
    </lineage>
</organism>
<feature type="non-terminal residue" evidence="1">
    <location>
        <position position="1"/>
    </location>
</feature>
<dbReference type="EMBL" id="SCJN01000510">
    <property type="protein sequence ID" value="RXD01080.1"/>
    <property type="molecule type" value="Genomic_DNA"/>
</dbReference>
<gene>
    <name evidence="1" type="ORF">EPS76_27695</name>
</gene>
<accession>A0A444R4I8</accession>
<dbReference type="Proteomes" id="UP000288730">
    <property type="component" value="Unassembled WGS sequence"/>
</dbReference>
<evidence type="ECO:0000313" key="2">
    <source>
        <dbReference type="Proteomes" id="UP000288730"/>
    </source>
</evidence>
<sequence length="24" mass="2638">RAVILVAAWLGDARLIDNKMVELA</sequence>
<dbReference type="AlphaFoldDB" id="A0A444R4I8"/>
<comment type="caution">
    <text evidence="1">The sequence shown here is derived from an EMBL/GenBank/DDBJ whole genome shotgun (WGS) entry which is preliminary data.</text>
</comment>